<comment type="caution">
    <text evidence="4">The sequence shown here is derived from an EMBL/GenBank/DDBJ whole genome shotgun (WGS) entry which is preliminary data.</text>
</comment>
<dbReference type="PANTHER" id="PTHR45663">
    <property type="entry name" value="GEO12009P1"/>
    <property type="match status" value="1"/>
</dbReference>
<gene>
    <name evidence="4" type="ORF">Q757_07495</name>
</gene>
<dbReference type="CDD" id="cd02947">
    <property type="entry name" value="TRX_family"/>
    <property type="match status" value="1"/>
</dbReference>
<comment type="similarity">
    <text evidence="1">Belongs to the thioredoxin family.</text>
</comment>
<dbReference type="PANTHER" id="PTHR45663:SF11">
    <property type="entry name" value="GEO12009P1"/>
    <property type="match status" value="1"/>
</dbReference>
<feature type="domain" description="Thioredoxin" evidence="3">
    <location>
        <begin position="3"/>
        <end position="55"/>
    </location>
</feature>
<keyword evidence="5" id="KW-1185">Reference proteome</keyword>
<dbReference type="SUPFAM" id="SSF52833">
    <property type="entry name" value="Thioredoxin-like"/>
    <property type="match status" value="1"/>
</dbReference>
<dbReference type="Pfam" id="PF00085">
    <property type="entry name" value="Thioredoxin"/>
    <property type="match status" value="1"/>
</dbReference>
<dbReference type="Gene3D" id="3.40.30.10">
    <property type="entry name" value="Glutaredoxin"/>
    <property type="match status" value="1"/>
</dbReference>
<evidence type="ECO:0000313" key="4">
    <source>
        <dbReference type="EMBL" id="KGO27627.1"/>
    </source>
</evidence>
<proteinExistence type="inferred from homology"/>
<name>A0ABR4XPP8_9LACO</name>
<evidence type="ECO:0000256" key="1">
    <source>
        <dbReference type="ARBA" id="ARBA00008987"/>
    </source>
</evidence>
<reference evidence="4 5" key="1">
    <citation type="journal article" date="2014" name="Antonie Van Leeuwenhoek">
        <title>Oenococcus alcoholitolerans sp. nov., a lactic acid bacteria isolated from cachaca and ethanol fermentation processes.</title>
        <authorList>
            <person name="Badotti F."/>
            <person name="Moreira A.P."/>
            <person name="Tonon L.A."/>
            <person name="de Lucena B.T."/>
            <person name="Gomes Fde C."/>
            <person name="Kruger R."/>
            <person name="Thompson C.C."/>
            <person name="de Morais M.A.Jr."/>
            <person name="Rosa C.A."/>
            <person name="Thompson F.L."/>
        </authorList>
    </citation>
    <scope>NUCLEOTIDE SEQUENCE [LARGE SCALE GENOMIC DNA]</scope>
    <source>
        <strain evidence="4 5">UFRJ-M7.2.18</strain>
    </source>
</reference>
<dbReference type="Proteomes" id="UP000030023">
    <property type="component" value="Unassembled WGS sequence"/>
</dbReference>
<dbReference type="EMBL" id="AXCV01000388">
    <property type="protein sequence ID" value="KGO27627.1"/>
    <property type="molecule type" value="Genomic_DNA"/>
</dbReference>
<dbReference type="InterPro" id="IPR013766">
    <property type="entry name" value="Thioredoxin_domain"/>
</dbReference>
<protein>
    <recommendedName>
        <fullName evidence="3">Thioredoxin domain-containing protein</fullName>
    </recommendedName>
</protein>
<evidence type="ECO:0000256" key="2">
    <source>
        <dbReference type="ARBA" id="ARBA00023284"/>
    </source>
</evidence>
<evidence type="ECO:0000313" key="5">
    <source>
        <dbReference type="Proteomes" id="UP000030023"/>
    </source>
</evidence>
<evidence type="ECO:0000259" key="3">
    <source>
        <dbReference type="Pfam" id="PF00085"/>
    </source>
</evidence>
<keyword evidence="2" id="KW-0676">Redox-active center</keyword>
<organism evidence="4 5">
    <name type="scientific">Oenococcus alcoholitolerans</name>
    <dbReference type="NCBI Taxonomy" id="931074"/>
    <lineage>
        <taxon>Bacteria</taxon>
        <taxon>Bacillati</taxon>
        <taxon>Bacillota</taxon>
        <taxon>Bacilli</taxon>
        <taxon>Lactobacillales</taxon>
        <taxon>Lactobacillaceae</taxon>
        <taxon>Oenococcus</taxon>
    </lineage>
</organism>
<sequence length="58" mass="6509">MTDVKFGKVDVDQNKETASDLGIRAIPTLIIKKDGQIVDRVVGVHNQKQLTDIINKYK</sequence>
<dbReference type="InterPro" id="IPR036249">
    <property type="entry name" value="Thioredoxin-like_sf"/>
</dbReference>
<accession>A0ABR4XPP8</accession>